<dbReference type="Proteomes" id="UP000181980">
    <property type="component" value="Unassembled WGS sequence"/>
</dbReference>
<keyword evidence="1" id="KW-0472">Membrane</keyword>
<dbReference type="EMBL" id="FNUC01000003">
    <property type="protein sequence ID" value="SEE59875.1"/>
    <property type="molecule type" value="Genomic_DNA"/>
</dbReference>
<dbReference type="STRING" id="561176.SAMN04488561_1896"/>
<gene>
    <name evidence="2" type="ORF">SAMN04488561_1896</name>
</gene>
<protein>
    <recommendedName>
        <fullName evidence="4">LPXTG-motif cell wall anchor domain-containing protein</fullName>
    </recommendedName>
</protein>
<keyword evidence="1" id="KW-0812">Transmembrane</keyword>
<evidence type="ECO:0000313" key="2">
    <source>
        <dbReference type="EMBL" id="SEE59875.1"/>
    </source>
</evidence>
<dbReference type="RefSeq" id="WP_171906707.1">
    <property type="nucleotide sequence ID" value="NZ_FNUC01000003.1"/>
</dbReference>
<evidence type="ECO:0008006" key="4">
    <source>
        <dbReference type="Google" id="ProtNLM"/>
    </source>
</evidence>
<sequence length="53" mass="5998">MWGIILLLLVAWLVISVLGLVIKGLLWLFFIGVVLFLATSAWGWIKRNSDDAR</sequence>
<keyword evidence="3" id="KW-1185">Reference proteome</keyword>
<name>A0A1H5K560_9ACTN</name>
<reference evidence="3" key="1">
    <citation type="submission" date="2016-10" db="EMBL/GenBank/DDBJ databases">
        <authorList>
            <person name="Varghese N."/>
            <person name="Submissions S."/>
        </authorList>
    </citation>
    <scope>NUCLEOTIDE SEQUENCE [LARGE SCALE GENOMIC DNA]</scope>
    <source>
        <strain evidence="3">DSM 45237</strain>
    </source>
</reference>
<organism evidence="2 3">
    <name type="scientific">Jiangella alba</name>
    <dbReference type="NCBI Taxonomy" id="561176"/>
    <lineage>
        <taxon>Bacteria</taxon>
        <taxon>Bacillati</taxon>
        <taxon>Actinomycetota</taxon>
        <taxon>Actinomycetes</taxon>
        <taxon>Jiangellales</taxon>
        <taxon>Jiangellaceae</taxon>
        <taxon>Jiangella</taxon>
    </lineage>
</organism>
<dbReference type="AlphaFoldDB" id="A0A1H5K560"/>
<proteinExistence type="predicted"/>
<evidence type="ECO:0000313" key="3">
    <source>
        <dbReference type="Proteomes" id="UP000181980"/>
    </source>
</evidence>
<evidence type="ECO:0000256" key="1">
    <source>
        <dbReference type="SAM" id="Phobius"/>
    </source>
</evidence>
<accession>A0A1H5K560</accession>
<keyword evidence="1" id="KW-1133">Transmembrane helix</keyword>
<feature type="transmembrane region" description="Helical" evidence="1">
    <location>
        <begin position="29"/>
        <end position="45"/>
    </location>
</feature>